<reference evidence="2 3" key="1">
    <citation type="submission" date="2016-07" db="EMBL/GenBank/DDBJ databases">
        <title>Pervasive Adenine N6-methylation of Active Genes in Fungi.</title>
        <authorList>
            <consortium name="DOE Joint Genome Institute"/>
            <person name="Mondo S.J."/>
            <person name="Dannebaum R.O."/>
            <person name="Kuo R.C."/>
            <person name="Labutti K."/>
            <person name="Haridas S."/>
            <person name="Kuo A."/>
            <person name="Salamov A."/>
            <person name="Ahrendt S.R."/>
            <person name="Lipzen A."/>
            <person name="Sullivan W."/>
            <person name="Andreopoulos W.B."/>
            <person name="Clum A."/>
            <person name="Lindquist E."/>
            <person name="Daum C."/>
            <person name="Ramamoorthy G.K."/>
            <person name="Gryganskyi A."/>
            <person name="Culley D."/>
            <person name="Magnuson J.K."/>
            <person name="James T.Y."/>
            <person name="O'Malley M.A."/>
            <person name="Stajich J.E."/>
            <person name="Spatafora J.W."/>
            <person name="Visel A."/>
            <person name="Grigoriev I.V."/>
        </authorList>
    </citation>
    <scope>NUCLEOTIDE SEQUENCE [LARGE SCALE GENOMIC DNA]</scope>
    <source>
        <strain evidence="2 3">ATCC 12442</strain>
    </source>
</reference>
<feature type="compositionally biased region" description="Low complexity" evidence="1">
    <location>
        <begin position="48"/>
        <end position="61"/>
    </location>
</feature>
<feature type="compositionally biased region" description="Low complexity" evidence="1">
    <location>
        <begin position="194"/>
        <end position="209"/>
    </location>
</feature>
<feature type="compositionally biased region" description="Basic and acidic residues" evidence="1">
    <location>
        <begin position="107"/>
        <end position="126"/>
    </location>
</feature>
<organism evidence="2 3">
    <name type="scientific">Linderina pennispora</name>
    <dbReference type="NCBI Taxonomy" id="61395"/>
    <lineage>
        <taxon>Eukaryota</taxon>
        <taxon>Fungi</taxon>
        <taxon>Fungi incertae sedis</taxon>
        <taxon>Zoopagomycota</taxon>
        <taxon>Kickxellomycotina</taxon>
        <taxon>Kickxellomycetes</taxon>
        <taxon>Kickxellales</taxon>
        <taxon>Kickxellaceae</taxon>
        <taxon>Linderina</taxon>
    </lineage>
</organism>
<protein>
    <submittedName>
        <fullName evidence="2">Uncharacterized protein</fullName>
    </submittedName>
</protein>
<proteinExistence type="predicted"/>
<accession>A0A1Y1VV44</accession>
<feature type="region of interest" description="Disordered" evidence="1">
    <location>
        <begin position="87"/>
        <end position="133"/>
    </location>
</feature>
<dbReference type="GeneID" id="63799973"/>
<feature type="region of interest" description="Disordered" evidence="1">
    <location>
        <begin position="192"/>
        <end position="218"/>
    </location>
</feature>
<evidence type="ECO:0000256" key="1">
    <source>
        <dbReference type="SAM" id="MobiDB-lite"/>
    </source>
</evidence>
<dbReference type="AlphaFoldDB" id="A0A1Y1VV44"/>
<dbReference type="RefSeq" id="XP_040739489.1">
    <property type="nucleotide sequence ID" value="XM_040883325.1"/>
</dbReference>
<evidence type="ECO:0000313" key="2">
    <source>
        <dbReference type="EMBL" id="ORX65150.1"/>
    </source>
</evidence>
<dbReference type="Proteomes" id="UP000193922">
    <property type="component" value="Unassembled WGS sequence"/>
</dbReference>
<gene>
    <name evidence="2" type="ORF">DL89DRAFT_131967</name>
</gene>
<dbReference type="EMBL" id="MCFD01000043">
    <property type="protein sequence ID" value="ORX65150.1"/>
    <property type="molecule type" value="Genomic_DNA"/>
</dbReference>
<name>A0A1Y1VV44_9FUNG</name>
<evidence type="ECO:0000313" key="3">
    <source>
        <dbReference type="Proteomes" id="UP000193922"/>
    </source>
</evidence>
<feature type="region of interest" description="Disordered" evidence="1">
    <location>
        <begin position="45"/>
        <end position="64"/>
    </location>
</feature>
<comment type="caution">
    <text evidence="2">The sequence shown here is derived from an EMBL/GenBank/DDBJ whole genome shotgun (WGS) entry which is preliminary data.</text>
</comment>
<keyword evidence="3" id="KW-1185">Reference proteome</keyword>
<feature type="region of interest" description="Disordered" evidence="1">
    <location>
        <begin position="1"/>
        <end position="22"/>
    </location>
</feature>
<sequence>MLARRSPWLPSPPRRANAGCPSGRFLIPTYTSFSTPVRSARLAPLRTAASDSQGSGDSSADPRGLFVDTLRRSRSNARSDVGLATPYGLATGAGPAIPPPAVLPSKNENRLPRDPISRTTSRDDRGTGCVDDGDVSVMFSDAIDPTRLRRPSSNPSPCDATVDGVAASSIDALTAASSIDALAAAALPRRRRSSSGSCGAGDSSACDSSKTAGSSAIADAPGTARSCRLCSARTGSSTCAHWCGSVPCAGPCSAAASSMSPHVLHLPCAAATPDCTR</sequence>